<evidence type="ECO:0000259" key="15">
    <source>
        <dbReference type="PROSITE" id="PS50111"/>
    </source>
</evidence>
<dbReference type="Pfam" id="PF00672">
    <property type="entry name" value="HAMP"/>
    <property type="match status" value="1"/>
</dbReference>
<evidence type="ECO:0000256" key="1">
    <source>
        <dbReference type="ARBA" id="ARBA00004651"/>
    </source>
</evidence>
<evidence type="ECO:0000259" key="16">
    <source>
        <dbReference type="PROSITE" id="PS50885"/>
    </source>
</evidence>
<keyword evidence="3" id="KW-0488">Methylation</keyword>
<feature type="domain" description="Methyl-accepting transducer" evidence="15">
    <location>
        <begin position="287"/>
        <end position="523"/>
    </location>
</feature>
<dbReference type="Proteomes" id="UP000225062">
    <property type="component" value="Unassembled WGS sequence"/>
</dbReference>
<evidence type="ECO:0000313" key="18">
    <source>
        <dbReference type="Proteomes" id="UP000225062"/>
    </source>
</evidence>
<feature type="region of interest" description="Disordered" evidence="13">
    <location>
        <begin position="512"/>
        <end position="542"/>
    </location>
</feature>
<evidence type="ECO:0000256" key="5">
    <source>
        <dbReference type="ARBA" id="ARBA00022692"/>
    </source>
</evidence>
<evidence type="ECO:0000256" key="8">
    <source>
        <dbReference type="ARBA" id="ARBA00023224"/>
    </source>
</evidence>
<comment type="function">
    <text evidence="10">Chemotactic-signal transducers respond to changes in the concentration of attractants and repellents in the environment, transduce a signal from the outside to the inside of the cell, and facilitate sensory adaptation through the variation of the level of methylation.</text>
</comment>
<keyword evidence="5 14" id="KW-0812">Transmembrane</keyword>
<keyword evidence="2" id="KW-1003">Cell membrane</keyword>
<evidence type="ECO:0000256" key="9">
    <source>
        <dbReference type="ARBA" id="ARBA00029447"/>
    </source>
</evidence>
<keyword evidence="12" id="KW-0175">Coiled coil</keyword>
<dbReference type="Pfam" id="PF12729">
    <property type="entry name" value="4HB_MCP_1"/>
    <property type="match status" value="1"/>
</dbReference>
<evidence type="ECO:0000256" key="2">
    <source>
        <dbReference type="ARBA" id="ARBA00022475"/>
    </source>
</evidence>
<evidence type="ECO:0000256" key="14">
    <source>
        <dbReference type="SAM" id="Phobius"/>
    </source>
</evidence>
<feature type="compositionally biased region" description="Basic and acidic residues" evidence="13">
    <location>
        <begin position="529"/>
        <end position="538"/>
    </location>
</feature>
<dbReference type="GO" id="GO:0007165">
    <property type="term" value="P:signal transduction"/>
    <property type="evidence" value="ECO:0007669"/>
    <property type="project" value="UniProtKB-KW"/>
</dbReference>
<dbReference type="PROSITE" id="PS50885">
    <property type="entry name" value="HAMP"/>
    <property type="match status" value="1"/>
</dbReference>
<feature type="domain" description="HAMP" evidence="16">
    <location>
        <begin position="216"/>
        <end position="268"/>
    </location>
</feature>
<dbReference type="PRINTS" id="PR00260">
    <property type="entry name" value="CHEMTRNSDUCR"/>
</dbReference>
<accession>A0ABD6TLT0</accession>
<evidence type="ECO:0000256" key="13">
    <source>
        <dbReference type="SAM" id="MobiDB-lite"/>
    </source>
</evidence>
<feature type="coiled-coil region" evidence="12">
    <location>
        <begin position="253"/>
        <end position="280"/>
    </location>
</feature>
<dbReference type="InterPro" id="IPR024478">
    <property type="entry name" value="HlyB_4HB_MCP"/>
</dbReference>
<keyword evidence="4" id="KW-0145">Chemotaxis</keyword>
<evidence type="ECO:0000313" key="17">
    <source>
        <dbReference type="EMBL" id="PHG20321.1"/>
    </source>
</evidence>
<dbReference type="Pfam" id="PF00015">
    <property type="entry name" value="MCPsignal"/>
    <property type="match status" value="1"/>
</dbReference>
<dbReference type="CDD" id="cd11386">
    <property type="entry name" value="MCP_signal"/>
    <property type="match status" value="1"/>
</dbReference>
<evidence type="ECO:0000256" key="7">
    <source>
        <dbReference type="ARBA" id="ARBA00023136"/>
    </source>
</evidence>
<feature type="transmembrane region" description="Helical" evidence="14">
    <location>
        <begin position="193"/>
        <end position="214"/>
    </location>
</feature>
<sequence>MYFLQNLKVKYKLLSLISLAVLGMVIMSCVAINSINKIKHDTEVVVDDYQHSVVLLEGMLRTQNSLEYNLLELITASPNEGTNKEGIIGNIEKDLEKYDSLLKEYDDGFNLSKQEDELFQKMKESLPSYMETYKKLFDKAKVTNESQMVNEFHKELKPKGVELASYAVDLEAYVSNLADQVFKDSQKMIDRSVITFIILVVVTTVIICIVSYIISKLIVAPLQTVSRMMERAKEGDLTVHGEYNAKDELGVLVSDFNEMIAGLRTNMQEVENNIQLLFQHADGVVSASEVSSGAAKKITIDIEEVANGAEGQMQAMEQTAGAMEELTQGMQSIVNTSSSVNELSAQSALDAESGNKLMKQMIQQMDTIQNSVHNGVKQVETMKEQSEEIVKIIDVMQGITSQINLLALNAAIEAARAGESGRGFAIVADEVRKLAEQSSDSAKQIEKLITQVMGTTNHTVHMMGKVDKEVQAGTQVVMHTEKVFGKITEKVQQVSEQIQTVSMSTDEIAASSEEISASAEDMAQISQRSSDRTDRVKESIQQQEKSVQEISVSIEQMHNAAGGLKQIVAQFTLQK</sequence>
<evidence type="ECO:0000256" key="6">
    <source>
        <dbReference type="ARBA" id="ARBA00022989"/>
    </source>
</evidence>
<dbReference type="PANTHER" id="PTHR32089">
    <property type="entry name" value="METHYL-ACCEPTING CHEMOTAXIS PROTEIN MCPB"/>
    <property type="match status" value="1"/>
</dbReference>
<comment type="similarity">
    <text evidence="9">Belongs to the methyl-accepting chemotaxis (MCP) protein family.</text>
</comment>
<dbReference type="FunFam" id="1.10.287.950:FF:000003">
    <property type="entry name" value="Methyl-accepting chemotaxis protein"/>
    <property type="match status" value="1"/>
</dbReference>
<dbReference type="InterPro" id="IPR004090">
    <property type="entry name" value="Chemotax_Me-accpt_rcpt"/>
</dbReference>
<keyword evidence="6 14" id="KW-1133">Transmembrane helix</keyword>
<evidence type="ECO:0000256" key="4">
    <source>
        <dbReference type="ARBA" id="ARBA00022500"/>
    </source>
</evidence>
<dbReference type="EMBL" id="NUUI01000024">
    <property type="protein sequence ID" value="PHG20321.1"/>
    <property type="molecule type" value="Genomic_DNA"/>
</dbReference>
<gene>
    <name evidence="17" type="ORF">COI74_15395</name>
</gene>
<dbReference type="SMART" id="SM00283">
    <property type="entry name" value="MA"/>
    <property type="match status" value="1"/>
</dbReference>
<reference evidence="17 18" key="1">
    <citation type="submission" date="2017-09" db="EMBL/GenBank/DDBJ databases">
        <title>Large-scale bioinformatics analysis of Bacillus genomes uncovers conserved roles of natural products in bacterial physiology.</title>
        <authorList>
            <consortium name="Agbiome Team Llc"/>
            <person name="Bleich R.M."/>
            <person name="Grubbs K.J."/>
            <person name="Santa Maria K.C."/>
            <person name="Allen S.E."/>
            <person name="Farag S."/>
            <person name="Shank E.A."/>
            <person name="Bowers A."/>
        </authorList>
    </citation>
    <scope>NUCLEOTIDE SEQUENCE [LARGE SCALE GENOMIC DNA]</scope>
    <source>
        <strain evidence="17 18">AFS032503</strain>
    </source>
</reference>
<dbReference type="PROSITE" id="PS50111">
    <property type="entry name" value="CHEMOTAXIS_TRANSDUC_2"/>
    <property type="match status" value="1"/>
</dbReference>
<comment type="caution">
    <text evidence="17">The sequence shown here is derived from an EMBL/GenBank/DDBJ whole genome shotgun (WGS) entry which is preliminary data.</text>
</comment>
<protein>
    <submittedName>
        <fullName evidence="17">Methyl-accepting chemotaxis protein</fullName>
    </submittedName>
</protein>
<name>A0ABD6TLT0_9BACI</name>
<evidence type="ECO:0000256" key="10">
    <source>
        <dbReference type="ARBA" id="ARBA00058128"/>
    </source>
</evidence>
<organism evidence="17 18">
    <name type="scientific">Bacillus wiedmannii</name>
    <dbReference type="NCBI Taxonomy" id="1890302"/>
    <lineage>
        <taxon>Bacteria</taxon>
        <taxon>Bacillati</taxon>
        <taxon>Bacillota</taxon>
        <taxon>Bacilli</taxon>
        <taxon>Bacillales</taxon>
        <taxon>Bacillaceae</taxon>
        <taxon>Bacillus</taxon>
        <taxon>Bacillus cereus group</taxon>
    </lineage>
</organism>
<proteinExistence type="inferred from homology"/>
<comment type="subcellular location">
    <subcellularLocation>
        <location evidence="1">Cell membrane</location>
        <topology evidence="1">Multi-pass membrane protein</topology>
    </subcellularLocation>
</comment>
<dbReference type="SMART" id="SM00304">
    <property type="entry name" value="HAMP"/>
    <property type="match status" value="1"/>
</dbReference>
<dbReference type="Gene3D" id="1.10.8.500">
    <property type="entry name" value="HAMP domain in histidine kinase"/>
    <property type="match status" value="1"/>
</dbReference>
<evidence type="ECO:0000256" key="3">
    <source>
        <dbReference type="ARBA" id="ARBA00022481"/>
    </source>
</evidence>
<dbReference type="SUPFAM" id="SSF58104">
    <property type="entry name" value="Methyl-accepting chemotaxis protein (MCP) signaling domain"/>
    <property type="match status" value="1"/>
</dbReference>
<dbReference type="InterPro" id="IPR003660">
    <property type="entry name" value="HAMP_dom"/>
</dbReference>
<dbReference type="CDD" id="cd06225">
    <property type="entry name" value="HAMP"/>
    <property type="match status" value="1"/>
</dbReference>
<keyword evidence="7 14" id="KW-0472">Membrane</keyword>
<keyword evidence="8 11" id="KW-0807">Transducer</keyword>
<evidence type="ECO:0000256" key="11">
    <source>
        <dbReference type="PROSITE-ProRule" id="PRU00284"/>
    </source>
</evidence>
<dbReference type="GO" id="GO:0006935">
    <property type="term" value="P:chemotaxis"/>
    <property type="evidence" value="ECO:0007669"/>
    <property type="project" value="UniProtKB-KW"/>
</dbReference>
<dbReference type="GO" id="GO:0005886">
    <property type="term" value="C:plasma membrane"/>
    <property type="evidence" value="ECO:0007669"/>
    <property type="project" value="UniProtKB-SubCell"/>
</dbReference>
<feature type="transmembrane region" description="Helical" evidence="14">
    <location>
        <begin position="13"/>
        <end position="32"/>
    </location>
</feature>
<dbReference type="PANTHER" id="PTHR32089:SF112">
    <property type="entry name" value="LYSOZYME-LIKE PROTEIN-RELATED"/>
    <property type="match status" value="1"/>
</dbReference>
<dbReference type="Gene3D" id="1.10.287.950">
    <property type="entry name" value="Methyl-accepting chemotaxis protein"/>
    <property type="match status" value="1"/>
</dbReference>
<dbReference type="AlphaFoldDB" id="A0ABD6TLT0"/>
<dbReference type="InterPro" id="IPR004089">
    <property type="entry name" value="MCPsignal_dom"/>
</dbReference>
<evidence type="ECO:0000256" key="12">
    <source>
        <dbReference type="SAM" id="Coils"/>
    </source>
</evidence>